<dbReference type="EMBL" id="MU004181">
    <property type="protein sequence ID" value="KAF2502301.1"/>
    <property type="molecule type" value="Genomic_DNA"/>
</dbReference>
<accession>A0A6A6RCM4</accession>
<reference evidence="1" key="1">
    <citation type="journal article" date="2020" name="Stud. Mycol.">
        <title>101 Dothideomycetes genomes: a test case for predicting lifestyles and emergence of pathogens.</title>
        <authorList>
            <person name="Haridas S."/>
            <person name="Albert R."/>
            <person name="Binder M."/>
            <person name="Bloem J."/>
            <person name="Labutti K."/>
            <person name="Salamov A."/>
            <person name="Andreopoulos B."/>
            <person name="Baker S."/>
            <person name="Barry K."/>
            <person name="Bills G."/>
            <person name="Bluhm B."/>
            <person name="Cannon C."/>
            <person name="Castanera R."/>
            <person name="Culley D."/>
            <person name="Daum C."/>
            <person name="Ezra D."/>
            <person name="Gonzalez J."/>
            <person name="Henrissat B."/>
            <person name="Kuo A."/>
            <person name="Liang C."/>
            <person name="Lipzen A."/>
            <person name="Lutzoni F."/>
            <person name="Magnuson J."/>
            <person name="Mondo S."/>
            <person name="Nolan M."/>
            <person name="Ohm R."/>
            <person name="Pangilinan J."/>
            <person name="Park H.-J."/>
            <person name="Ramirez L."/>
            <person name="Alfaro M."/>
            <person name="Sun H."/>
            <person name="Tritt A."/>
            <person name="Yoshinaga Y."/>
            <person name="Zwiers L.-H."/>
            <person name="Turgeon B."/>
            <person name="Goodwin S."/>
            <person name="Spatafora J."/>
            <person name="Crous P."/>
            <person name="Grigoriev I."/>
        </authorList>
    </citation>
    <scope>NUCLEOTIDE SEQUENCE</scope>
    <source>
        <strain evidence="1">CBS 269.34</strain>
    </source>
</reference>
<proteinExistence type="predicted"/>
<dbReference type="Proteomes" id="UP000799750">
    <property type="component" value="Unassembled WGS sequence"/>
</dbReference>
<keyword evidence="2" id="KW-1185">Reference proteome</keyword>
<protein>
    <submittedName>
        <fullName evidence="1">Uncharacterized protein</fullName>
    </submittedName>
</protein>
<sequence>MGLDDPEILYGSSAAIPEKVLQLFEAYGEGFGMEVADVVCVSLPPCGSVCCGDWRLVGACTGCGRMNDTLFSYLRGYLKYAKRW</sequence>
<evidence type="ECO:0000313" key="1">
    <source>
        <dbReference type="EMBL" id="KAF2502301.1"/>
    </source>
</evidence>
<evidence type="ECO:0000313" key="2">
    <source>
        <dbReference type="Proteomes" id="UP000799750"/>
    </source>
</evidence>
<name>A0A6A6RCM4_9PEZI</name>
<organism evidence="1 2">
    <name type="scientific">Lophium mytilinum</name>
    <dbReference type="NCBI Taxonomy" id="390894"/>
    <lineage>
        <taxon>Eukaryota</taxon>
        <taxon>Fungi</taxon>
        <taxon>Dikarya</taxon>
        <taxon>Ascomycota</taxon>
        <taxon>Pezizomycotina</taxon>
        <taxon>Dothideomycetes</taxon>
        <taxon>Pleosporomycetidae</taxon>
        <taxon>Mytilinidiales</taxon>
        <taxon>Mytilinidiaceae</taxon>
        <taxon>Lophium</taxon>
    </lineage>
</organism>
<gene>
    <name evidence="1" type="ORF">BU16DRAFT_4237</name>
</gene>
<dbReference type="AlphaFoldDB" id="A0A6A6RCM4"/>